<comment type="caution">
    <text evidence="2">The sequence shown here is derived from an EMBL/GenBank/DDBJ whole genome shotgun (WGS) entry which is preliminary data.</text>
</comment>
<keyword evidence="3" id="KW-1185">Reference proteome</keyword>
<name>A0A2X0INB8_9ACTN</name>
<gene>
    <name evidence="2" type="ORF">DN069_15305</name>
</gene>
<keyword evidence="1" id="KW-0472">Membrane</keyword>
<proteinExistence type="predicted"/>
<dbReference type="AlphaFoldDB" id="A0A2X0INB8"/>
<accession>A0A2X0INB8</accession>
<keyword evidence="1" id="KW-1133">Transmembrane helix</keyword>
<evidence type="ECO:0000313" key="3">
    <source>
        <dbReference type="Proteomes" id="UP000248889"/>
    </source>
</evidence>
<protein>
    <recommendedName>
        <fullName evidence="4">DUF2269 domain-containing protein</fullName>
    </recommendedName>
</protein>
<evidence type="ECO:0000313" key="2">
    <source>
        <dbReference type="EMBL" id="RAG84801.1"/>
    </source>
</evidence>
<dbReference type="Proteomes" id="UP000248889">
    <property type="component" value="Unassembled WGS sequence"/>
</dbReference>
<reference evidence="2 3" key="1">
    <citation type="submission" date="2018-06" db="EMBL/GenBank/DDBJ databases">
        <title>Streptacidiphilus pinicola sp. nov., isolated from pine grove soil.</title>
        <authorList>
            <person name="Roh S.G."/>
            <person name="Park S."/>
            <person name="Kim M.-K."/>
            <person name="Yun B.-R."/>
            <person name="Park J."/>
            <person name="Kim M.J."/>
            <person name="Kim Y.S."/>
            <person name="Kim S.B."/>
        </authorList>
    </citation>
    <scope>NUCLEOTIDE SEQUENCE [LARGE SCALE GENOMIC DNA]</scope>
    <source>
        <strain evidence="2 3">MMS16-CNU450</strain>
    </source>
</reference>
<feature type="transmembrane region" description="Helical" evidence="1">
    <location>
        <begin position="57"/>
        <end position="76"/>
    </location>
</feature>
<feature type="transmembrane region" description="Helical" evidence="1">
    <location>
        <begin position="83"/>
        <end position="103"/>
    </location>
</feature>
<evidence type="ECO:0000256" key="1">
    <source>
        <dbReference type="SAM" id="Phobius"/>
    </source>
</evidence>
<evidence type="ECO:0008006" key="4">
    <source>
        <dbReference type="Google" id="ProtNLM"/>
    </source>
</evidence>
<organism evidence="2 3">
    <name type="scientific">Streptacidiphilus pinicola</name>
    <dbReference type="NCBI Taxonomy" id="2219663"/>
    <lineage>
        <taxon>Bacteria</taxon>
        <taxon>Bacillati</taxon>
        <taxon>Actinomycetota</taxon>
        <taxon>Actinomycetes</taxon>
        <taxon>Kitasatosporales</taxon>
        <taxon>Streptomycetaceae</taxon>
        <taxon>Streptacidiphilus</taxon>
    </lineage>
</organism>
<dbReference type="OrthoDB" id="3429068at2"/>
<sequence>MTKFFLILHILAAIVAIGPVAVAASMFPPVARKALAAGPDGLEETATLGVLNRICKVYALVGLAVPLFGFAAAGVMKVTGQTWVIVSIVLTAIAAVLLAVLVLPRQAELLAGKGPQGREVGVKDTKQLAMYTGIFNLLWAAVTVIMIVRPGSTLGH</sequence>
<dbReference type="EMBL" id="QKYN01000059">
    <property type="protein sequence ID" value="RAG84801.1"/>
    <property type="molecule type" value="Genomic_DNA"/>
</dbReference>
<feature type="transmembrane region" description="Helical" evidence="1">
    <location>
        <begin position="128"/>
        <end position="148"/>
    </location>
</feature>
<keyword evidence="1" id="KW-0812">Transmembrane</keyword>
<dbReference type="RefSeq" id="WP_111501536.1">
    <property type="nucleotide sequence ID" value="NZ_QKYN01000059.1"/>
</dbReference>